<evidence type="ECO:0000256" key="2">
    <source>
        <dbReference type="ARBA" id="ARBA00022490"/>
    </source>
</evidence>
<keyword evidence="2" id="KW-0963">Cytoplasm</keyword>
<dbReference type="InterPro" id="IPR029071">
    <property type="entry name" value="Ubiquitin-like_domsf"/>
</dbReference>
<dbReference type="Pfam" id="PF14560">
    <property type="entry name" value="Ubiquitin_2"/>
    <property type="match status" value="1"/>
</dbReference>
<dbReference type="AlphaFoldDB" id="A0A1E3QBX6"/>
<keyword evidence="3" id="KW-0143">Chaperone</keyword>
<evidence type="ECO:0000256" key="3">
    <source>
        <dbReference type="ARBA" id="ARBA00023186"/>
    </source>
</evidence>
<dbReference type="SUPFAM" id="SSF54236">
    <property type="entry name" value="Ubiquitin-like"/>
    <property type="match status" value="1"/>
</dbReference>
<evidence type="ECO:0000256" key="4">
    <source>
        <dbReference type="ARBA" id="ARBA00025779"/>
    </source>
</evidence>
<dbReference type="OrthoDB" id="5295208at2759"/>
<dbReference type="Pfam" id="PF01302">
    <property type="entry name" value="CAP_GLY"/>
    <property type="match status" value="1"/>
</dbReference>
<dbReference type="Proteomes" id="UP000094385">
    <property type="component" value="Unassembled WGS sequence"/>
</dbReference>
<dbReference type="GO" id="GO:0005938">
    <property type="term" value="C:cell cortex"/>
    <property type="evidence" value="ECO:0007669"/>
    <property type="project" value="TreeGrafter"/>
</dbReference>
<evidence type="ECO:0000259" key="5">
    <source>
        <dbReference type="PROSITE" id="PS50245"/>
    </source>
</evidence>
<dbReference type="PROSITE" id="PS50245">
    <property type="entry name" value="CAP_GLY_2"/>
    <property type="match status" value="1"/>
</dbReference>
<dbReference type="GO" id="GO:0031122">
    <property type="term" value="P:cytoplasmic microtubule organization"/>
    <property type="evidence" value="ECO:0007669"/>
    <property type="project" value="TreeGrafter"/>
</dbReference>
<dbReference type="GO" id="GO:0035371">
    <property type="term" value="C:microtubule plus-end"/>
    <property type="evidence" value="ECO:0007669"/>
    <property type="project" value="TreeGrafter"/>
</dbReference>
<dbReference type="SMART" id="SM01052">
    <property type="entry name" value="CAP_GLY"/>
    <property type="match status" value="1"/>
</dbReference>
<evidence type="ECO:0000313" key="6">
    <source>
        <dbReference type="EMBL" id="ODQ74517.1"/>
    </source>
</evidence>
<dbReference type="Gene3D" id="2.30.30.190">
    <property type="entry name" value="CAP Gly-rich-like domain"/>
    <property type="match status" value="1"/>
</dbReference>
<dbReference type="InterPro" id="IPR000626">
    <property type="entry name" value="Ubiquitin-like_dom"/>
</dbReference>
<dbReference type="STRING" id="675824.A0A1E3QBX6"/>
<dbReference type="Gene3D" id="3.10.20.90">
    <property type="entry name" value="Phosphatidylinositol 3-kinase Catalytic Subunit, Chain A, domain 1"/>
    <property type="match status" value="1"/>
</dbReference>
<dbReference type="EMBL" id="KV454292">
    <property type="protein sequence ID" value="ODQ74517.1"/>
    <property type="molecule type" value="Genomic_DNA"/>
</dbReference>
<dbReference type="PANTHER" id="PTHR18916:SF85">
    <property type="entry name" value="TUBULIN-FOLDING COFACTOR B"/>
    <property type="match status" value="1"/>
</dbReference>
<protein>
    <recommendedName>
        <fullName evidence="5">CAP-Gly domain-containing protein</fullName>
    </recommendedName>
</protein>
<evidence type="ECO:0000313" key="7">
    <source>
        <dbReference type="Proteomes" id="UP000094385"/>
    </source>
</evidence>
<dbReference type="InterPro" id="IPR036859">
    <property type="entry name" value="CAP-Gly_dom_sf"/>
</dbReference>
<dbReference type="InterPro" id="IPR000938">
    <property type="entry name" value="CAP-Gly_domain"/>
</dbReference>
<reference evidence="6 7" key="1">
    <citation type="journal article" date="2016" name="Proc. Natl. Acad. Sci. U.S.A.">
        <title>Comparative genomics of biotechnologically important yeasts.</title>
        <authorList>
            <person name="Riley R."/>
            <person name="Haridas S."/>
            <person name="Wolfe K.H."/>
            <person name="Lopes M.R."/>
            <person name="Hittinger C.T."/>
            <person name="Goeker M."/>
            <person name="Salamov A.A."/>
            <person name="Wisecaver J.H."/>
            <person name="Long T.M."/>
            <person name="Calvey C.H."/>
            <person name="Aerts A.L."/>
            <person name="Barry K.W."/>
            <person name="Choi C."/>
            <person name="Clum A."/>
            <person name="Coughlan A.Y."/>
            <person name="Deshpande S."/>
            <person name="Douglass A.P."/>
            <person name="Hanson S.J."/>
            <person name="Klenk H.-P."/>
            <person name="LaButti K.M."/>
            <person name="Lapidus A."/>
            <person name="Lindquist E.A."/>
            <person name="Lipzen A.M."/>
            <person name="Meier-Kolthoff J.P."/>
            <person name="Ohm R.A."/>
            <person name="Otillar R.P."/>
            <person name="Pangilinan J.L."/>
            <person name="Peng Y."/>
            <person name="Rokas A."/>
            <person name="Rosa C.A."/>
            <person name="Scheuner C."/>
            <person name="Sibirny A.A."/>
            <person name="Slot J.C."/>
            <person name="Stielow J.B."/>
            <person name="Sun H."/>
            <person name="Kurtzman C.P."/>
            <person name="Blackwell M."/>
            <person name="Grigoriev I.V."/>
            <person name="Jeffries T.W."/>
        </authorList>
    </citation>
    <scope>NUCLEOTIDE SEQUENCE [LARGE SCALE GENOMIC DNA]</scope>
    <source>
        <strain evidence="6 7">NRRL Y-11557</strain>
    </source>
</reference>
<gene>
    <name evidence="6" type="ORF">LIPSTDRAFT_50400</name>
</gene>
<proteinExistence type="inferred from homology"/>
<dbReference type="PANTHER" id="PTHR18916">
    <property type="entry name" value="DYNACTIN 1-RELATED MICROTUBULE-BINDING"/>
    <property type="match status" value="1"/>
</dbReference>
<dbReference type="SUPFAM" id="SSF74924">
    <property type="entry name" value="Cap-Gly domain"/>
    <property type="match status" value="1"/>
</dbReference>
<feature type="domain" description="CAP-Gly" evidence="5">
    <location>
        <begin position="184"/>
        <end position="226"/>
    </location>
</feature>
<sequence>MADILLLVTSANTSSERRISPHWTLAHLKSRLEPITGIPTSSQRLSLFIAHSETPILLTPPDGRTDDDYSVGEFGDALVPFARVQVDDSRPFSAQENYTDFTRVAKFELSQEEYAKRDDTVLAWKKRNQLGRFAEIASDHDNVSNKALVEARRIHVGERCRVVEPSERRGIVKFVGCVPELPSAGTEEDDAVWVGVDFDEPVGKNDGTVQGVKYFEARKNHGSFFRPEKVEVGDFPEIDDLFDEDDEEV</sequence>
<accession>A0A1E3QBX6</accession>
<dbReference type="GO" id="GO:0051010">
    <property type="term" value="F:microtubule plus-end binding"/>
    <property type="evidence" value="ECO:0007669"/>
    <property type="project" value="TreeGrafter"/>
</dbReference>
<dbReference type="PROSITE" id="PS00845">
    <property type="entry name" value="CAP_GLY_1"/>
    <property type="match status" value="1"/>
</dbReference>
<comment type="subcellular location">
    <subcellularLocation>
        <location evidence="1">Cytoplasm</location>
    </subcellularLocation>
</comment>
<name>A0A1E3QBX6_LIPST</name>
<comment type="similarity">
    <text evidence="4">Belongs to the TBCB family.</text>
</comment>
<organism evidence="6 7">
    <name type="scientific">Lipomyces starkeyi NRRL Y-11557</name>
    <dbReference type="NCBI Taxonomy" id="675824"/>
    <lineage>
        <taxon>Eukaryota</taxon>
        <taxon>Fungi</taxon>
        <taxon>Dikarya</taxon>
        <taxon>Ascomycota</taxon>
        <taxon>Saccharomycotina</taxon>
        <taxon>Lipomycetes</taxon>
        <taxon>Lipomycetales</taxon>
        <taxon>Lipomycetaceae</taxon>
        <taxon>Lipomyces</taxon>
    </lineage>
</organism>
<keyword evidence="7" id="KW-1185">Reference proteome</keyword>
<evidence type="ECO:0000256" key="1">
    <source>
        <dbReference type="ARBA" id="ARBA00004496"/>
    </source>
</evidence>
<dbReference type="GO" id="GO:0005634">
    <property type="term" value="C:nucleus"/>
    <property type="evidence" value="ECO:0007669"/>
    <property type="project" value="TreeGrafter"/>
</dbReference>